<sequence length="205" mass="20950">MTDRNASGAHRAAGRPTRRPRPALIAFVGAGAGAVLVGSIGGTVAGFTDEASAVIETGGSYDISLETLSPTGDVTTGEGSPDALVVETTHGTLSRTVPVEWRVDVVNDAAPGAVHLTLYDPLDEPFVLGAQQYPDVYSRLLVTVTVAGAVVARDVPAADLAVDLGALGTDEHRTVHVSAVLSPDTRSVYHGRSTSVGMAFTGSTS</sequence>
<comment type="caution">
    <text evidence="2">The sequence shown here is derived from an EMBL/GenBank/DDBJ whole genome shotgun (WGS) entry which is preliminary data.</text>
</comment>
<proteinExistence type="predicted"/>
<name>A0ABX2XYW1_9CELL</name>
<evidence type="ECO:0008006" key="4">
    <source>
        <dbReference type="Google" id="ProtNLM"/>
    </source>
</evidence>
<reference evidence="2 3" key="1">
    <citation type="submission" date="2016-06" db="EMBL/GenBank/DDBJ databases">
        <title>Genome sequence of Oerskovia enterophila DSM 43852.</title>
        <authorList>
            <person name="Poehlein A."/>
            <person name="Jag V."/>
            <person name="Bengelsdorf F.R."/>
            <person name="Daniel R."/>
            <person name="Duerre P."/>
        </authorList>
    </citation>
    <scope>NUCLEOTIDE SEQUENCE [LARGE SCALE GENOMIC DNA]</scope>
    <source>
        <strain evidence="2 3">DSM 43852</strain>
    </source>
</reference>
<dbReference type="Proteomes" id="UP000093412">
    <property type="component" value="Unassembled WGS sequence"/>
</dbReference>
<feature type="transmembrane region" description="Helical" evidence="1">
    <location>
        <begin position="24"/>
        <end position="47"/>
    </location>
</feature>
<evidence type="ECO:0000313" key="3">
    <source>
        <dbReference type="Proteomes" id="UP000093412"/>
    </source>
</evidence>
<gene>
    <name evidence="2" type="ORF">OERS_38140</name>
</gene>
<keyword evidence="1" id="KW-1133">Transmembrane helix</keyword>
<keyword evidence="1" id="KW-0472">Membrane</keyword>
<evidence type="ECO:0000256" key="1">
    <source>
        <dbReference type="SAM" id="Phobius"/>
    </source>
</evidence>
<dbReference type="RefSeq" id="WP_068627597.1">
    <property type="nucleotide sequence ID" value="NZ_MAQA01000072.1"/>
</dbReference>
<keyword evidence="3" id="KW-1185">Reference proteome</keyword>
<dbReference type="EMBL" id="MAQA01000072">
    <property type="protein sequence ID" value="OCI29500.1"/>
    <property type="molecule type" value="Genomic_DNA"/>
</dbReference>
<accession>A0ABX2XYW1</accession>
<organism evidence="2 3">
    <name type="scientific">Oerskovia enterophila</name>
    <dbReference type="NCBI Taxonomy" id="43678"/>
    <lineage>
        <taxon>Bacteria</taxon>
        <taxon>Bacillati</taxon>
        <taxon>Actinomycetota</taxon>
        <taxon>Actinomycetes</taxon>
        <taxon>Micrococcales</taxon>
        <taxon>Cellulomonadaceae</taxon>
        <taxon>Oerskovia</taxon>
    </lineage>
</organism>
<evidence type="ECO:0000313" key="2">
    <source>
        <dbReference type="EMBL" id="OCI29500.1"/>
    </source>
</evidence>
<keyword evidence="1" id="KW-0812">Transmembrane</keyword>
<protein>
    <recommendedName>
        <fullName evidence="4">SipW-cognate class signal peptide</fullName>
    </recommendedName>
</protein>